<sequence length="489" mass="55462">MLRNDTVEMLAFNLKLIGKKTKKQILLSAGRSSDKEKMLPAITELISFGVDLYATEGTSRFLNANGIRNQELFKIAEEKEPNIHSFLTQNRFDLVINVLVGQHDYDEASDSNLIRSLCIKHGIPLITDVDVAIMTIQDMVSQHDRDIFKYKIADPSTPWDMRRAFFQLVDEYHGFACYHVHFDKAYLVSMSNLKLTRVDMQKKWDLYRYLKENYTHEDLVERISRAVETMIKQGVTHCRSFIDADDIVKLLPIKAALEVREYYKDKINLQFAIQPLQGVIDPISRKYFIQACELADVIGGLPSRDNPQSEKHLDILFSLAKDLGKRVDVHVDQENNPDERETELLALKTIEHGLEGNVSAIHAISLAAKPSHEQDRIINLMKDAGLSVVICPSAGISMKQLDYRVAPLHNSIAPLARLLDAKVPVFIGVDNMYDLFMPLVDGDVWFECRMLMEACRYYDLEAIAAIACDKTGFSGGGIAFPPRRAVNLN</sequence>
<dbReference type="EMBL" id="CAADFS010000049">
    <property type="protein sequence ID" value="VFK47587.1"/>
    <property type="molecule type" value="Genomic_DNA"/>
</dbReference>
<name>A0A451A702_9GAMM</name>
<protein>
    <submittedName>
        <fullName evidence="4">Amidohydrolase family protein</fullName>
    </submittedName>
</protein>
<dbReference type="EMBL" id="CAADFT010000153">
    <property type="protein sequence ID" value="VFK49044.1"/>
    <property type="molecule type" value="Genomic_DNA"/>
</dbReference>
<dbReference type="InterPro" id="IPR052349">
    <property type="entry name" value="Metallo-hydrolase_Enzymes"/>
</dbReference>
<evidence type="ECO:0000259" key="1">
    <source>
        <dbReference type="PROSITE" id="PS51855"/>
    </source>
</evidence>
<dbReference type="InterPro" id="IPR006680">
    <property type="entry name" value="Amidohydro-rel"/>
</dbReference>
<dbReference type="AlphaFoldDB" id="A0A451A702"/>
<evidence type="ECO:0000313" key="3">
    <source>
        <dbReference type="EMBL" id="VFK49044.1"/>
    </source>
</evidence>
<feature type="domain" description="MGS-like" evidence="1">
    <location>
        <begin position="14"/>
        <end position="154"/>
    </location>
</feature>
<dbReference type="PANTHER" id="PTHR32027:SF0">
    <property type="entry name" value="CYTOSINE DEAMINASE"/>
    <property type="match status" value="1"/>
</dbReference>
<dbReference type="SUPFAM" id="SSF51556">
    <property type="entry name" value="Metallo-dependent hydrolases"/>
    <property type="match status" value="1"/>
</dbReference>
<keyword evidence="4" id="KW-0378">Hydrolase</keyword>
<dbReference type="SMART" id="SM00851">
    <property type="entry name" value="MGS"/>
    <property type="match status" value="1"/>
</dbReference>
<dbReference type="InterPro" id="IPR032466">
    <property type="entry name" value="Metal_Hydrolase"/>
</dbReference>
<dbReference type="Pfam" id="PF02142">
    <property type="entry name" value="MGS"/>
    <property type="match status" value="1"/>
</dbReference>
<dbReference type="InterPro" id="IPR036914">
    <property type="entry name" value="MGS-like_dom_sf"/>
</dbReference>
<dbReference type="GO" id="GO:0016814">
    <property type="term" value="F:hydrolase activity, acting on carbon-nitrogen (but not peptide) bonds, in cyclic amidines"/>
    <property type="evidence" value="ECO:0007669"/>
    <property type="project" value="TreeGrafter"/>
</dbReference>
<dbReference type="InterPro" id="IPR011607">
    <property type="entry name" value="MGS-like_dom"/>
</dbReference>
<dbReference type="Gene3D" id="3.20.20.140">
    <property type="entry name" value="Metal-dependent hydrolases"/>
    <property type="match status" value="1"/>
</dbReference>
<dbReference type="Pfam" id="PF01979">
    <property type="entry name" value="Amidohydro_1"/>
    <property type="match status" value="1"/>
</dbReference>
<organism evidence="4">
    <name type="scientific">Candidatus Kentrum sp. TC</name>
    <dbReference type="NCBI Taxonomy" id="2126339"/>
    <lineage>
        <taxon>Bacteria</taxon>
        <taxon>Pseudomonadati</taxon>
        <taxon>Pseudomonadota</taxon>
        <taxon>Gammaproteobacteria</taxon>
        <taxon>Candidatus Kentrum</taxon>
    </lineage>
</organism>
<accession>A0A451A702</accession>
<dbReference type="NCBIfam" id="NF005365">
    <property type="entry name" value="PRK06886.1"/>
    <property type="match status" value="1"/>
</dbReference>
<dbReference type="Gene3D" id="3.40.50.1380">
    <property type="entry name" value="Methylglyoxal synthase-like domain"/>
    <property type="match status" value="1"/>
</dbReference>
<dbReference type="EMBL" id="CAADFW010000063">
    <property type="protein sequence ID" value="VFK61804.1"/>
    <property type="molecule type" value="Genomic_DNA"/>
</dbReference>
<dbReference type="SUPFAM" id="SSF52335">
    <property type="entry name" value="Methylglyoxal synthase-like"/>
    <property type="match status" value="1"/>
</dbReference>
<dbReference type="PROSITE" id="PS51855">
    <property type="entry name" value="MGS"/>
    <property type="match status" value="1"/>
</dbReference>
<reference evidence="4" key="1">
    <citation type="submission" date="2019-02" db="EMBL/GenBank/DDBJ databases">
        <authorList>
            <person name="Gruber-Vodicka R. H."/>
            <person name="Seah K. B. B."/>
        </authorList>
    </citation>
    <scope>NUCLEOTIDE SEQUENCE</scope>
    <source>
        <strain evidence="2">BECK_BZ123</strain>
        <strain evidence="3">BECK_BZ125</strain>
        <strain evidence="4">BECK_BZ126</strain>
    </source>
</reference>
<evidence type="ECO:0000313" key="4">
    <source>
        <dbReference type="EMBL" id="VFK61804.1"/>
    </source>
</evidence>
<evidence type="ECO:0000313" key="2">
    <source>
        <dbReference type="EMBL" id="VFK47587.1"/>
    </source>
</evidence>
<dbReference type="PANTHER" id="PTHR32027">
    <property type="entry name" value="CYTOSINE DEAMINASE"/>
    <property type="match status" value="1"/>
</dbReference>
<gene>
    <name evidence="2" type="ORF">BECKTC1821D_GA0114238_104917</name>
    <name evidence="3" type="ORF">BECKTC1821E_GA0114239_11533</name>
    <name evidence="4" type="ORF">BECKTC1821F_GA0114240_10633</name>
</gene>
<proteinExistence type="predicted"/>